<comment type="cofactor">
    <cofactor evidence="1 13">
        <name>heme</name>
        <dbReference type="ChEBI" id="CHEBI:30413"/>
    </cofactor>
</comment>
<evidence type="ECO:0000256" key="11">
    <source>
        <dbReference type="ARBA" id="ARBA00023033"/>
    </source>
</evidence>
<dbReference type="EMBL" id="JARIHO010000009">
    <property type="protein sequence ID" value="KAJ7355279.1"/>
    <property type="molecule type" value="Genomic_DNA"/>
</dbReference>
<evidence type="ECO:0000256" key="12">
    <source>
        <dbReference type="ARBA" id="ARBA00023136"/>
    </source>
</evidence>
<dbReference type="GO" id="GO:0016705">
    <property type="term" value="F:oxidoreductase activity, acting on paired donors, with incorporation or reduction of molecular oxygen"/>
    <property type="evidence" value="ECO:0007669"/>
    <property type="project" value="InterPro"/>
</dbReference>
<evidence type="ECO:0000256" key="13">
    <source>
        <dbReference type="PIRSR" id="PIRSR602401-1"/>
    </source>
</evidence>
<sequence>MPPSFGTLFGAVMSDAQFGIAIAGLIVLLLTHRVLRRSSTLRHVSGPPSPSWVFGNMRELMLPPTYGEYEFEWQKKYGPVYRLKGCFGDRLMVSDPVALQYILNSPQFKFGPILENAGYLVYGKGNITSVNDQDHKRIRAALSVGFTAAAVRNYIPILEKAAQMASRSALANASGLNIALQISEQLEDSSSVPINIAPILSHATLGTMSEAVLGYSTEDLGEEFVSNNIQIIGLVSNPSASQLLADAIGARMPTFVWRAAIHLPTPTFKTIRRAKYLADEVGTRAIRDKTTAARQGLEIDTDVFGRLVQQPPDSKYSMTEEEIVAQTAIIMIAGQDTTATTLAFSLLELAKAPELQEKLRAEIHATVGGARASSIAYDSMPLLNAFIKEALRMYPAEAISERMAIADTVIPLGDGIRTSKGQHISHLPVRKGQIVSLGIASYQQLESRWGKDAHEFKPSRWLEGGGFKGEAVGPYANLLSFLGGPRTCLGWRFAILEMQLFLCELVGKFSFALPAEGAPRTKFAGLLQPTMPNGQKGAPVLIKRV</sequence>
<keyword evidence="10 13" id="KW-0408">Iron</keyword>
<evidence type="ECO:0000313" key="14">
    <source>
        <dbReference type="EMBL" id="KAJ7355279.1"/>
    </source>
</evidence>
<dbReference type="AlphaFoldDB" id="A0AAD7ACL4"/>
<dbReference type="GO" id="GO:0005506">
    <property type="term" value="F:iron ion binding"/>
    <property type="evidence" value="ECO:0007669"/>
    <property type="project" value="InterPro"/>
</dbReference>
<evidence type="ECO:0000256" key="7">
    <source>
        <dbReference type="ARBA" id="ARBA00022723"/>
    </source>
</evidence>
<reference evidence="14" key="1">
    <citation type="submission" date="2023-03" db="EMBL/GenBank/DDBJ databases">
        <title>Massive genome expansion in bonnet fungi (Mycena s.s.) driven by repeated elements and novel gene families across ecological guilds.</title>
        <authorList>
            <consortium name="Lawrence Berkeley National Laboratory"/>
            <person name="Harder C.B."/>
            <person name="Miyauchi S."/>
            <person name="Viragh M."/>
            <person name="Kuo A."/>
            <person name="Thoen E."/>
            <person name="Andreopoulos B."/>
            <person name="Lu D."/>
            <person name="Skrede I."/>
            <person name="Drula E."/>
            <person name="Henrissat B."/>
            <person name="Morin E."/>
            <person name="Kohler A."/>
            <person name="Barry K."/>
            <person name="LaButti K."/>
            <person name="Morin E."/>
            <person name="Salamov A."/>
            <person name="Lipzen A."/>
            <person name="Mereny Z."/>
            <person name="Hegedus B."/>
            <person name="Baldrian P."/>
            <person name="Stursova M."/>
            <person name="Weitz H."/>
            <person name="Taylor A."/>
            <person name="Grigoriev I.V."/>
            <person name="Nagy L.G."/>
            <person name="Martin F."/>
            <person name="Kauserud H."/>
        </authorList>
    </citation>
    <scope>NUCLEOTIDE SEQUENCE</scope>
    <source>
        <strain evidence="14">CBHHK002</strain>
    </source>
</reference>
<dbReference type="Proteomes" id="UP001218218">
    <property type="component" value="Unassembled WGS sequence"/>
</dbReference>
<evidence type="ECO:0000256" key="5">
    <source>
        <dbReference type="ARBA" id="ARBA00022617"/>
    </source>
</evidence>
<dbReference type="PANTHER" id="PTHR24305">
    <property type="entry name" value="CYTOCHROME P450"/>
    <property type="match status" value="1"/>
</dbReference>
<comment type="pathway">
    <text evidence="3">Secondary metabolite biosynthesis; terpenoid biosynthesis.</text>
</comment>
<keyword evidence="9" id="KW-0560">Oxidoreductase</keyword>
<keyword evidence="8" id="KW-1133">Transmembrane helix</keyword>
<evidence type="ECO:0000256" key="8">
    <source>
        <dbReference type="ARBA" id="ARBA00022989"/>
    </source>
</evidence>
<keyword evidence="7 13" id="KW-0479">Metal-binding</keyword>
<keyword evidence="6" id="KW-0812">Transmembrane</keyword>
<evidence type="ECO:0000256" key="6">
    <source>
        <dbReference type="ARBA" id="ARBA00022692"/>
    </source>
</evidence>
<keyword evidence="15" id="KW-1185">Reference proteome</keyword>
<dbReference type="SUPFAM" id="SSF48264">
    <property type="entry name" value="Cytochrome P450"/>
    <property type="match status" value="1"/>
</dbReference>
<evidence type="ECO:0000256" key="2">
    <source>
        <dbReference type="ARBA" id="ARBA00004370"/>
    </source>
</evidence>
<evidence type="ECO:0000256" key="9">
    <source>
        <dbReference type="ARBA" id="ARBA00023002"/>
    </source>
</evidence>
<dbReference type="PRINTS" id="PR00463">
    <property type="entry name" value="EP450I"/>
</dbReference>
<proteinExistence type="inferred from homology"/>
<keyword evidence="12" id="KW-0472">Membrane</keyword>
<dbReference type="PANTHER" id="PTHR24305:SF166">
    <property type="entry name" value="CYTOCHROME P450 12A4, MITOCHONDRIAL-RELATED"/>
    <property type="match status" value="1"/>
</dbReference>
<evidence type="ECO:0000313" key="15">
    <source>
        <dbReference type="Proteomes" id="UP001218218"/>
    </source>
</evidence>
<evidence type="ECO:0000256" key="3">
    <source>
        <dbReference type="ARBA" id="ARBA00004721"/>
    </source>
</evidence>
<dbReference type="PRINTS" id="PR00385">
    <property type="entry name" value="P450"/>
</dbReference>
<keyword evidence="11" id="KW-0503">Monooxygenase</keyword>
<dbReference type="InterPro" id="IPR001128">
    <property type="entry name" value="Cyt_P450"/>
</dbReference>
<dbReference type="Gene3D" id="1.10.630.10">
    <property type="entry name" value="Cytochrome P450"/>
    <property type="match status" value="1"/>
</dbReference>
<dbReference type="Pfam" id="PF00067">
    <property type="entry name" value="p450"/>
    <property type="match status" value="1"/>
</dbReference>
<organism evidence="14 15">
    <name type="scientific">Mycena albidolilacea</name>
    <dbReference type="NCBI Taxonomy" id="1033008"/>
    <lineage>
        <taxon>Eukaryota</taxon>
        <taxon>Fungi</taxon>
        <taxon>Dikarya</taxon>
        <taxon>Basidiomycota</taxon>
        <taxon>Agaricomycotina</taxon>
        <taxon>Agaricomycetes</taxon>
        <taxon>Agaricomycetidae</taxon>
        <taxon>Agaricales</taxon>
        <taxon>Marasmiineae</taxon>
        <taxon>Mycenaceae</taxon>
        <taxon>Mycena</taxon>
    </lineage>
</organism>
<comment type="caution">
    <text evidence="14">The sequence shown here is derived from an EMBL/GenBank/DDBJ whole genome shotgun (WGS) entry which is preliminary data.</text>
</comment>
<gene>
    <name evidence="14" type="ORF">DFH08DRAFT_1052108</name>
</gene>
<name>A0AAD7ACL4_9AGAR</name>
<protein>
    <submittedName>
        <fullName evidence="14">Cytochrome P450</fullName>
    </submittedName>
</protein>
<evidence type="ECO:0000256" key="1">
    <source>
        <dbReference type="ARBA" id="ARBA00001971"/>
    </source>
</evidence>
<feature type="binding site" description="axial binding residue" evidence="13">
    <location>
        <position position="488"/>
    </location>
    <ligand>
        <name>heme</name>
        <dbReference type="ChEBI" id="CHEBI:30413"/>
    </ligand>
    <ligandPart>
        <name>Fe</name>
        <dbReference type="ChEBI" id="CHEBI:18248"/>
    </ligandPart>
</feature>
<dbReference type="InterPro" id="IPR002401">
    <property type="entry name" value="Cyt_P450_E_grp-I"/>
</dbReference>
<keyword evidence="5 13" id="KW-0349">Heme</keyword>
<dbReference type="InterPro" id="IPR036396">
    <property type="entry name" value="Cyt_P450_sf"/>
</dbReference>
<comment type="similarity">
    <text evidence="4">Belongs to the cytochrome P450 family.</text>
</comment>
<accession>A0AAD7ACL4</accession>
<dbReference type="GO" id="GO:0004497">
    <property type="term" value="F:monooxygenase activity"/>
    <property type="evidence" value="ECO:0007669"/>
    <property type="project" value="UniProtKB-KW"/>
</dbReference>
<dbReference type="InterPro" id="IPR050121">
    <property type="entry name" value="Cytochrome_P450_monoxygenase"/>
</dbReference>
<comment type="subcellular location">
    <subcellularLocation>
        <location evidence="2">Membrane</location>
    </subcellularLocation>
</comment>
<evidence type="ECO:0000256" key="4">
    <source>
        <dbReference type="ARBA" id="ARBA00010617"/>
    </source>
</evidence>
<dbReference type="GO" id="GO:0020037">
    <property type="term" value="F:heme binding"/>
    <property type="evidence" value="ECO:0007669"/>
    <property type="project" value="InterPro"/>
</dbReference>
<dbReference type="GO" id="GO:0016020">
    <property type="term" value="C:membrane"/>
    <property type="evidence" value="ECO:0007669"/>
    <property type="project" value="UniProtKB-SubCell"/>
</dbReference>
<evidence type="ECO:0000256" key="10">
    <source>
        <dbReference type="ARBA" id="ARBA00023004"/>
    </source>
</evidence>